<dbReference type="AlphaFoldDB" id="A0A174LAA7"/>
<name>A0A174LAA7_9FIRM</name>
<proteinExistence type="predicted"/>
<dbReference type="InterPro" id="IPR027417">
    <property type="entry name" value="P-loop_NTPase"/>
</dbReference>
<gene>
    <name evidence="1" type="ORF">ERS852497_02182</name>
</gene>
<evidence type="ECO:0000313" key="1">
    <source>
        <dbReference type="EMBL" id="CUP19606.1"/>
    </source>
</evidence>
<evidence type="ECO:0000313" key="2">
    <source>
        <dbReference type="Proteomes" id="UP000095602"/>
    </source>
</evidence>
<dbReference type="RefSeq" id="WP_055274280.1">
    <property type="nucleotide sequence ID" value="NZ_CZAJ01000021.1"/>
</dbReference>
<dbReference type="Proteomes" id="UP000095602">
    <property type="component" value="Unassembled WGS sequence"/>
</dbReference>
<dbReference type="EMBL" id="CZAJ01000021">
    <property type="protein sequence ID" value="CUP19606.1"/>
    <property type="molecule type" value="Genomic_DNA"/>
</dbReference>
<reference evidence="1 2" key="1">
    <citation type="submission" date="2015-09" db="EMBL/GenBank/DDBJ databases">
        <authorList>
            <consortium name="Pathogen Informatics"/>
        </authorList>
    </citation>
    <scope>NUCLEOTIDE SEQUENCE [LARGE SCALE GENOMIC DNA]</scope>
    <source>
        <strain evidence="1 2">2789STDY5834884</strain>
    </source>
</reference>
<organism evidence="1 2">
    <name type="scientific">Agathobacter rectalis</name>
    <dbReference type="NCBI Taxonomy" id="39491"/>
    <lineage>
        <taxon>Bacteria</taxon>
        <taxon>Bacillati</taxon>
        <taxon>Bacillota</taxon>
        <taxon>Clostridia</taxon>
        <taxon>Lachnospirales</taxon>
        <taxon>Lachnospiraceae</taxon>
        <taxon>Agathobacter</taxon>
    </lineage>
</organism>
<protein>
    <submittedName>
        <fullName evidence="1">Uncharacterized protein</fullName>
    </submittedName>
</protein>
<sequence>MMKTIIWQQSDVIVDREVESDEIVKIISQNWDKKTVHYICSETAIGKTSLITKVIEKYDKDDCDIIRIKTKPCNDDSGDTAWYYLQELFDGITKYFEKLEEENGYALTFDNFLNEYNDASVNRTRLASGLETLFGSDSKKGLFKNVCYLALKKILKLNEYSTDQLKNDTSVDSVLVKINYINHVLKNRKVLLIIDNFQNIDNQSLGCFRDWINDVDSSTYFILEFTHTPNSDKFDKQRDYFAGLGAKVIKTELEPIDKTYIIDIVHRNVKNLSDDMAFNINVINHYEEVSLGNLRELIDYSVTYEHPDDASENESNDIENGTYQILHNINNQETLAMLSLIIFHQGKITRKHAETILFPELDISNAIRELLELNLIEETDAYYELKHASIIDQWEKHMDEFQQINTVVYGRTKKYYLGYLESSNISESNEAWIRLLYLYSKVEPFEIKKLLPQLESQIIISISPEDSWDYIKQLYDIIKEDILKNKAVIFRLLEICYKLELYANGYEILCYLENSGQLSESKLLFLHKLLYLSALDQHETVVELFENIKPEISLESRIGLNMMLACLSSYRYTGQITECLKIHKKILATPIYKTYDEYAIFLRLTNIYLPNKKALKYAKQSVELLDKHYNVYQKGKSQITYAKLLAGLGKNDKALNVLRKAEESLKNHAIRGNILWIDEADILMDQGIHDDYVWDLLQKSEFTAVIPYDKLAIIIVKLAWCYENDQFAKANLLIERGQNLIPLEPDHHIHALFYYNAYAVLNKSGETERSQIYYKKAYALKEHSRYIKARIDEPKTKEEKNRIKHPWYIIYLSFWNHDIENISE</sequence>
<dbReference type="Gene3D" id="3.40.50.300">
    <property type="entry name" value="P-loop containing nucleotide triphosphate hydrolases"/>
    <property type="match status" value="1"/>
</dbReference>
<dbReference type="SUPFAM" id="SSF52540">
    <property type="entry name" value="P-loop containing nucleoside triphosphate hydrolases"/>
    <property type="match status" value="1"/>
</dbReference>
<accession>A0A174LAA7</accession>